<protein>
    <submittedName>
        <fullName evidence="1">Unannotated protein</fullName>
    </submittedName>
</protein>
<evidence type="ECO:0000313" key="1">
    <source>
        <dbReference type="EMBL" id="CAB4918117.1"/>
    </source>
</evidence>
<gene>
    <name evidence="1" type="ORF">UFOPK3674_00360</name>
</gene>
<accession>A0A6J7HAS9</accession>
<reference evidence="1" key="1">
    <citation type="submission" date="2020-05" db="EMBL/GenBank/DDBJ databases">
        <authorList>
            <person name="Chiriac C."/>
            <person name="Salcher M."/>
            <person name="Ghai R."/>
            <person name="Kavagutti S V."/>
        </authorList>
    </citation>
    <scope>NUCLEOTIDE SEQUENCE</scope>
</reference>
<sequence>MAMQAARDDARARGRWFPPTRPYELRIGWRDETAEISPALAAASRACPAPRKAGYSLDEVREALRTALDLLGPGQALTQRNYRVLSVEHGLPSPSVIQRLTTRLDTSFGALVREVAAERAAAQRID</sequence>
<dbReference type="AlphaFoldDB" id="A0A6J7HAS9"/>
<name>A0A6J7HAS9_9ZZZZ</name>
<organism evidence="1">
    <name type="scientific">freshwater metagenome</name>
    <dbReference type="NCBI Taxonomy" id="449393"/>
    <lineage>
        <taxon>unclassified sequences</taxon>
        <taxon>metagenomes</taxon>
        <taxon>ecological metagenomes</taxon>
    </lineage>
</organism>
<dbReference type="EMBL" id="CAFBMX010000002">
    <property type="protein sequence ID" value="CAB4918117.1"/>
    <property type="molecule type" value="Genomic_DNA"/>
</dbReference>
<proteinExistence type="predicted"/>